<evidence type="ECO:0000256" key="2">
    <source>
        <dbReference type="ARBA" id="ARBA00006434"/>
    </source>
</evidence>
<dbReference type="Pfam" id="PF00474">
    <property type="entry name" value="SSF"/>
    <property type="match status" value="2"/>
</dbReference>
<evidence type="ECO:0000256" key="3">
    <source>
        <dbReference type="ARBA" id="ARBA00022448"/>
    </source>
</evidence>
<dbReference type="GO" id="GO:0005886">
    <property type="term" value="C:plasma membrane"/>
    <property type="evidence" value="ECO:0007669"/>
    <property type="project" value="UniProtKB-SubCell"/>
</dbReference>
<evidence type="ECO:0000256" key="8">
    <source>
        <dbReference type="ARBA" id="ARBA00023053"/>
    </source>
</evidence>
<evidence type="ECO:0000313" key="14">
    <source>
        <dbReference type="EMBL" id="KAG2422590.1"/>
    </source>
</evidence>
<feature type="transmembrane region" description="Helical" evidence="13">
    <location>
        <begin position="54"/>
        <end position="77"/>
    </location>
</feature>
<keyword evidence="11" id="KW-0739">Sodium transport</keyword>
<dbReference type="AlphaFoldDB" id="A0A835VP66"/>
<protein>
    <submittedName>
        <fullName evidence="14">Uncharacterized protein</fullName>
    </submittedName>
</protein>
<feature type="transmembrane region" description="Helical" evidence="13">
    <location>
        <begin position="618"/>
        <end position="634"/>
    </location>
</feature>
<name>A0A835VP66_CHLIN</name>
<feature type="compositionally biased region" description="Gly residues" evidence="12">
    <location>
        <begin position="898"/>
        <end position="912"/>
    </location>
</feature>
<evidence type="ECO:0000313" key="15">
    <source>
        <dbReference type="Proteomes" id="UP000650467"/>
    </source>
</evidence>
<feature type="transmembrane region" description="Helical" evidence="13">
    <location>
        <begin position="208"/>
        <end position="228"/>
    </location>
</feature>
<keyword evidence="9" id="KW-0406">Ion transport</keyword>
<feature type="transmembrane region" description="Helical" evidence="13">
    <location>
        <begin position="84"/>
        <end position="104"/>
    </location>
</feature>
<dbReference type="EMBL" id="JAEHOC010000100">
    <property type="protein sequence ID" value="KAG2422590.1"/>
    <property type="molecule type" value="Genomic_DNA"/>
</dbReference>
<dbReference type="PANTHER" id="PTHR48086:SF3">
    <property type="entry name" value="SODIUM_PROLINE SYMPORTER"/>
    <property type="match status" value="1"/>
</dbReference>
<accession>A0A835VP66</accession>
<reference evidence="14" key="1">
    <citation type="journal article" date="2020" name="bioRxiv">
        <title>Comparative genomics of Chlamydomonas.</title>
        <authorList>
            <person name="Craig R.J."/>
            <person name="Hasan A.R."/>
            <person name="Ness R.W."/>
            <person name="Keightley P.D."/>
        </authorList>
    </citation>
    <scope>NUCLEOTIDE SEQUENCE</scope>
    <source>
        <strain evidence="14">SAG 7.73</strain>
    </source>
</reference>
<feature type="transmembrane region" description="Helical" evidence="13">
    <location>
        <begin position="506"/>
        <end position="525"/>
    </location>
</feature>
<evidence type="ECO:0000256" key="1">
    <source>
        <dbReference type="ARBA" id="ARBA00004651"/>
    </source>
</evidence>
<feature type="region of interest" description="Disordered" evidence="12">
    <location>
        <begin position="979"/>
        <end position="1016"/>
    </location>
</feature>
<organism evidence="14 15">
    <name type="scientific">Chlamydomonas incerta</name>
    <dbReference type="NCBI Taxonomy" id="51695"/>
    <lineage>
        <taxon>Eukaryota</taxon>
        <taxon>Viridiplantae</taxon>
        <taxon>Chlorophyta</taxon>
        <taxon>core chlorophytes</taxon>
        <taxon>Chlorophyceae</taxon>
        <taxon>CS clade</taxon>
        <taxon>Chlamydomonadales</taxon>
        <taxon>Chlamydomonadaceae</taxon>
        <taxon>Chlamydomonas</taxon>
    </lineage>
</organism>
<feature type="transmembrane region" description="Helical" evidence="13">
    <location>
        <begin position="358"/>
        <end position="380"/>
    </location>
</feature>
<dbReference type="PROSITE" id="PS50283">
    <property type="entry name" value="NA_SOLUT_SYMP_3"/>
    <property type="match status" value="1"/>
</dbReference>
<feature type="transmembrane region" description="Helical" evidence="13">
    <location>
        <begin position="124"/>
        <end position="146"/>
    </location>
</feature>
<dbReference type="Gene3D" id="1.20.1730.10">
    <property type="entry name" value="Sodium/glucose cotransporter"/>
    <property type="match status" value="1"/>
</dbReference>
<keyword evidence="5 13" id="KW-0812">Transmembrane</keyword>
<feature type="compositionally biased region" description="Gly residues" evidence="12">
    <location>
        <begin position="950"/>
        <end position="963"/>
    </location>
</feature>
<feature type="transmembrane region" description="Helical" evidence="13">
    <location>
        <begin position="479"/>
        <end position="500"/>
    </location>
</feature>
<keyword evidence="10 13" id="KW-0472">Membrane</keyword>
<comment type="similarity">
    <text evidence="2">Belongs to the sodium:solute symporter (SSF) (TC 2.A.21) family.</text>
</comment>
<keyword evidence="3" id="KW-0813">Transport</keyword>
<gene>
    <name evidence="14" type="ORF">HXX76_015918</name>
</gene>
<keyword evidence="4" id="KW-1003">Cell membrane</keyword>
<evidence type="ECO:0000256" key="11">
    <source>
        <dbReference type="ARBA" id="ARBA00023201"/>
    </source>
</evidence>
<proteinExistence type="inferred from homology"/>
<evidence type="ECO:0000256" key="7">
    <source>
        <dbReference type="ARBA" id="ARBA00022989"/>
    </source>
</evidence>
<dbReference type="InterPro" id="IPR038377">
    <property type="entry name" value="Na/Glc_symporter_sf"/>
</dbReference>
<dbReference type="GO" id="GO:0006814">
    <property type="term" value="P:sodium ion transport"/>
    <property type="evidence" value="ECO:0007669"/>
    <property type="project" value="UniProtKB-KW"/>
</dbReference>
<feature type="compositionally biased region" description="Low complexity" evidence="12">
    <location>
        <begin position="913"/>
        <end position="927"/>
    </location>
</feature>
<evidence type="ECO:0000256" key="13">
    <source>
        <dbReference type="SAM" id="Phobius"/>
    </source>
</evidence>
<keyword evidence="6" id="KW-0769">Symport</keyword>
<keyword evidence="8" id="KW-0915">Sodium</keyword>
<dbReference type="GO" id="GO:0015293">
    <property type="term" value="F:symporter activity"/>
    <property type="evidence" value="ECO:0007669"/>
    <property type="project" value="UniProtKB-KW"/>
</dbReference>
<feature type="transmembrane region" description="Helical" evidence="13">
    <location>
        <begin position="434"/>
        <end position="458"/>
    </location>
</feature>
<sequence>MSYCTEANFQVAPGVFTHDYTVQEVEAAGGCCQSFVCGVRCPAEFDDTGVWLGFGVPVALVSASWAIMGIAIAFLTLRSDADYTGFFVCNRSLPLYIVAFALLGQGLDTSSSLGNVVNSFRFSFWDGAVMPIGVGLSLILNGAFLASPINRMGLLTLPDLFRRKYGAFMEVIVSLIEIASFTVLLGANLVGISLVLQFCFGLPKAAGVAISGSILAVYTASGGLYSVALTDIPQALGGFSGLLVTAVYMMATEPGTRVPPPSTGFVVDLGGNVTAATPGYAGPPNCVNPSTGLYVCDNYAYPDGDKLAVPHAMTDPNAYAPFPNAVLYNWVSIFVLGFGNMCALDFQARCIAAKSPRTARIACFIAGVALVLLAVPFGMLGGLTRKYFGPDSQFAEFEVDTCSAPLGRPSCAKWLPQENTAVFRFLWEQAPRAIGAWAMIAMVAASVSTADGAILATSTVMAHNIWRKVPRIGATDRNLLWVARIVILPMTLLACTVAWFAYRPGALLVISFDIVLAGVFVPLMAAVHWPNVSPNAGILSCISGSLLRITLEQVLPKDGSLVAPLSPYAMHYGQAVPGLPSFMEVNPPQYADKAGVWNPDTEVCQQRPMVDWTGLDSILSPAFSLVVMVVVMAVEKRWPGLDLLWFLPVSWRRSSPLYPSDDPSVRPWGAKLAGLGLASASTSQGGALGRRRGSVAMPSVPEDDPLFSAISIDSTGGDAEGEDMEAVSPEATGRGKGRGAGKAGDSGAAMMDTEDVLLQHLRIAPILSAPGYGTRRLGGVAAGGVGDVEVADYSMSSSTAVAAAVAGAGGASSSSAAGAMWAASAGGAGAGRGGPRATARAALVSAVGATAAALSLRVPRRWHRGRKDADEHGGSGSVRVSMDRAVHGGSHGRRGAAPTGGGRQGGAAGGRLVGASSNSASSGNSSSDGLRLGLSMHSGALSGHQHGYVGDSGRGGGGTGAGGGGTGVDGAGCVRSALLQSLEKGGDSSSGRNDGSSGGASGSSTRSSLDAATRQW</sequence>
<evidence type="ECO:0000256" key="5">
    <source>
        <dbReference type="ARBA" id="ARBA00022692"/>
    </source>
</evidence>
<evidence type="ECO:0000256" key="10">
    <source>
        <dbReference type="ARBA" id="ARBA00023136"/>
    </source>
</evidence>
<dbReference type="InterPro" id="IPR001734">
    <property type="entry name" value="Na/solute_symporter"/>
</dbReference>
<dbReference type="InterPro" id="IPR050277">
    <property type="entry name" value="Sodium:Solute_Symporter"/>
</dbReference>
<keyword evidence="15" id="KW-1185">Reference proteome</keyword>
<feature type="transmembrane region" description="Helical" evidence="13">
    <location>
        <begin position="327"/>
        <end position="346"/>
    </location>
</feature>
<feature type="region of interest" description="Disordered" evidence="12">
    <location>
        <begin position="714"/>
        <end position="747"/>
    </location>
</feature>
<dbReference type="OrthoDB" id="6132759at2759"/>
<dbReference type="PANTHER" id="PTHR48086">
    <property type="entry name" value="SODIUM/PROLINE SYMPORTER-RELATED"/>
    <property type="match status" value="1"/>
</dbReference>
<feature type="transmembrane region" description="Helical" evidence="13">
    <location>
        <begin position="167"/>
        <end position="196"/>
    </location>
</feature>
<evidence type="ECO:0000256" key="12">
    <source>
        <dbReference type="SAM" id="MobiDB-lite"/>
    </source>
</evidence>
<evidence type="ECO:0000256" key="9">
    <source>
        <dbReference type="ARBA" id="ARBA00023065"/>
    </source>
</evidence>
<feature type="region of interest" description="Disordered" evidence="12">
    <location>
        <begin position="886"/>
        <end position="963"/>
    </location>
</feature>
<comment type="subcellular location">
    <subcellularLocation>
        <location evidence="1">Cell membrane</location>
        <topology evidence="1">Multi-pass membrane protein</topology>
    </subcellularLocation>
</comment>
<feature type="transmembrane region" description="Helical" evidence="13">
    <location>
        <begin position="235"/>
        <end position="251"/>
    </location>
</feature>
<keyword evidence="7 13" id="KW-1133">Transmembrane helix</keyword>
<dbReference type="Proteomes" id="UP000650467">
    <property type="component" value="Unassembled WGS sequence"/>
</dbReference>
<comment type="caution">
    <text evidence="14">The sequence shown here is derived from an EMBL/GenBank/DDBJ whole genome shotgun (WGS) entry which is preliminary data.</text>
</comment>
<evidence type="ECO:0000256" key="6">
    <source>
        <dbReference type="ARBA" id="ARBA00022847"/>
    </source>
</evidence>
<evidence type="ECO:0000256" key="4">
    <source>
        <dbReference type="ARBA" id="ARBA00022475"/>
    </source>
</evidence>